<reference evidence="2" key="1">
    <citation type="submission" date="2020-11" db="EMBL/GenBank/DDBJ databases">
        <authorList>
            <consortium name="DOE Joint Genome Institute"/>
            <person name="Ahrendt S."/>
            <person name="Riley R."/>
            <person name="Andreopoulos W."/>
            <person name="Labutti K."/>
            <person name="Pangilinan J."/>
            <person name="Ruiz-Duenas F.J."/>
            <person name="Barrasa J.M."/>
            <person name="Sanchez-Garcia M."/>
            <person name="Camarero S."/>
            <person name="Miyauchi S."/>
            <person name="Serrano A."/>
            <person name="Linde D."/>
            <person name="Babiker R."/>
            <person name="Drula E."/>
            <person name="Ayuso-Fernandez I."/>
            <person name="Pacheco R."/>
            <person name="Padilla G."/>
            <person name="Ferreira P."/>
            <person name="Barriuso J."/>
            <person name="Kellner H."/>
            <person name="Castanera R."/>
            <person name="Alfaro M."/>
            <person name="Ramirez L."/>
            <person name="Pisabarro A.G."/>
            <person name="Kuo A."/>
            <person name="Tritt A."/>
            <person name="Lipzen A."/>
            <person name="He G."/>
            <person name="Yan M."/>
            <person name="Ng V."/>
            <person name="Cullen D."/>
            <person name="Martin F."/>
            <person name="Rosso M.-N."/>
            <person name="Henrissat B."/>
            <person name="Hibbett D."/>
            <person name="Martinez A.T."/>
            <person name="Grigoriev I.V."/>
        </authorList>
    </citation>
    <scope>NUCLEOTIDE SEQUENCE</scope>
    <source>
        <strain evidence="2">CBS 506.95</strain>
    </source>
</reference>
<evidence type="ECO:0000313" key="2">
    <source>
        <dbReference type="EMBL" id="KAF9526537.1"/>
    </source>
</evidence>
<feature type="chain" id="PRO_5040384928" evidence="1">
    <location>
        <begin position="26"/>
        <end position="563"/>
    </location>
</feature>
<evidence type="ECO:0000313" key="3">
    <source>
        <dbReference type="Proteomes" id="UP000807306"/>
    </source>
</evidence>
<dbReference type="PANTHER" id="PTHR35204">
    <property type="entry name" value="YALI0A21131P"/>
    <property type="match status" value="1"/>
</dbReference>
<sequence>MNMHLLQGVLSVLIPLLVTPIFVQAKPSAQIQFTYAPSSQLLATSYNDWDLLRAPSANSTGQWIFDNANSFLKLWPNTRLRNGHSLVPGVIPTGTLLYHGTDANQLPNEPEWASVDPEHSYLFCSVFNVKECWHVTLVVTSPLKILYLDGNGAAKMWGGSMDSQDILVWGGIQPNRTFDEYPRIADMCKWGKDYGIHAFVRMEMDFEVMLCDFTTNLEVTSLLRLKSAELGISPHPAAFEPDRVLEAGHWHDRYPSEQRIKLDYTRFISFYDTSLFPSLNLHRKGQERWDHRLKDITPDELDTLHKTLAENLRGEDWGVPRSGVDWPTLLMTVEQRYSERLSVLRYILLDLAIKPERKLEDVLKQAHRHIRDMIRPYLLEFVHPTHSSRRSGDPQMTSDLQWAAPAFEECATNHIRYLEKPSVFSRLSHSEKLLLGATRETLTEICRVLVGMWAEGTERELSGHPGSHLSREDSSSMTGIQWLNLADSWRSRTQGLMDWLDWSHWATCQPACSFEEMCSLPTWPRFKHWPQPVPNENNTEHIPQPGPDDDWYHPTPKCIRRME</sequence>
<comment type="caution">
    <text evidence="2">The sequence shown here is derived from an EMBL/GenBank/DDBJ whole genome shotgun (WGS) entry which is preliminary data.</text>
</comment>
<organism evidence="2 3">
    <name type="scientific">Crepidotus variabilis</name>
    <dbReference type="NCBI Taxonomy" id="179855"/>
    <lineage>
        <taxon>Eukaryota</taxon>
        <taxon>Fungi</taxon>
        <taxon>Dikarya</taxon>
        <taxon>Basidiomycota</taxon>
        <taxon>Agaricomycotina</taxon>
        <taxon>Agaricomycetes</taxon>
        <taxon>Agaricomycetidae</taxon>
        <taxon>Agaricales</taxon>
        <taxon>Agaricineae</taxon>
        <taxon>Crepidotaceae</taxon>
        <taxon>Crepidotus</taxon>
    </lineage>
</organism>
<dbReference type="AlphaFoldDB" id="A0A9P6ECG8"/>
<dbReference type="EMBL" id="MU157870">
    <property type="protein sequence ID" value="KAF9526537.1"/>
    <property type="molecule type" value="Genomic_DNA"/>
</dbReference>
<dbReference type="OrthoDB" id="10261782at2759"/>
<protein>
    <submittedName>
        <fullName evidence="2">Uncharacterized protein</fullName>
    </submittedName>
</protein>
<accession>A0A9P6ECG8</accession>
<name>A0A9P6ECG8_9AGAR</name>
<keyword evidence="3" id="KW-1185">Reference proteome</keyword>
<dbReference type="Proteomes" id="UP000807306">
    <property type="component" value="Unassembled WGS sequence"/>
</dbReference>
<gene>
    <name evidence="2" type="ORF">CPB83DRAFT_857697</name>
</gene>
<feature type="signal peptide" evidence="1">
    <location>
        <begin position="1"/>
        <end position="25"/>
    </location>
</feature>
<evidence type="ECO:0000256" key="1">
    <source>
        <dbReference type="SAM" id="SignalP"/>
    </source>
</evidence>
<proteinExistence type="predicted"/>
<dbReference type="InterPro" id="IPR038921">
    <property type="entry name" value="YOR389W-like"/>
</dbReference>
<dbReference type="PANTHER" id="PTHR35204:SF1">
    <property type="entry name" value="ENTEROTOXIN"/>
    <property type="match status" value="1"/>
</dbReference>
<keyword evidence="1" id="KW-0732">Signal</keyword>